<keyword evidence="2" id="KW-0238">DNA-binding</keyword>
<reference evidence="5" key="1">
    <citation type="journal article" date="2007" name="J. Bacteriol.">
        <title>Comparative genome analysis of four magnetotactic bacteria reveals a complex set of group-specific genes implicated in magnetosome biomineralization and function.</title>
        <authorList>
            <person name="Richter M."/>
            <person name="Kube M."/>
            <person name="Bazylinski D.A."/>
            <person name="Lombardot T."/>
            <person name="Gloeckner F.O."/>
            <person name="Reinhardt R."/>
            <person name="Schueler D."/>
        </authorList>
    </citation>
    <scope>NUCLEOTIDE SEQUENCE</scope>
    <source>
        <strain evidence="5">MSR-1</strain>
    </source>
</reference>
<dbReference type="PANTHER" id="PTHR33164">
    <property type="entry name" value="TRANSCRIPTIONAL REGULATOR, MARR FAMILY"/>
    <property type="match status" value="1"/>
</dbReference>
<keyword evidence="1" id="KW-0805">Transcription regulation</keyword>
<dbReference type="InterPro" id="IPR000835">
    <property type="entry name" value="HTH_MarR-typ"/>
</dbReference>
<dbReference type="PROSITE" id="PS50995">
    <property type="entry name" value="HTH_MARR_2"/>
    <property type="match status" value="1"/>
</dbReference>
<dbReference type="InterPro" id="IPR023187">
    <property type="entry name" value="Tscrpt_reg_MarR-type_CS"/>
</dbReference>
<dbReference type="InterPro" id="IPR036390">
    <property type="entry name" value="WH_DNA-bd_sf"/>
</dbReference>
<dbReference type="GO" id="GO:0003677">
    <property type="term" value="F:DNA binding"/>
    <property type="evidence" value="ECO:0007669"/>
    <property type="project" value="UniProtKB-KW"/>
</dbReference>
<evidence type="ECO:0000256" key="3">
    <source>
        <dbReference type="ARBA" id="ARBA00023163"/>
    </source>
</evidence>
<accession>A4TWF9</accession>
<dbReference type="SMART" id="SM00347">
    <property type="entry name" value="HTH_MARR"/>
    <property type="match status" value="1"/>
</dbReference>
<dbReference type="SUPFAM" id="SSF46785">
    <property type="entry name" value="Winged helix' DNA-binding domain"/>
    <property type="match status" value="1"/>
</dbReference>
<dbReference type="PANTHER" id="PTHR33164:SF43">
    <property type="entry name" value="HTH-TYPE TRANSCRIPTIONAL REPRESSOR YETL"/>
    <property type="match status" value="1"/>
</dbReference>
<proteinExistence type="predicted"/>
<sequence>MADADISPLTAHLGYWLRLVSNHVSHAFADKLEGRGVTVAEWVLLREVHDHRSISPSRLADRLSLTRGAVSKLADRLIDKGLLGREPSPEDGRAHSLALTADGRTLVPELAGLADSNDAEFFGDLTPDDRATMERVLKSVVAGCGLKTPPLL</sequence>
<dbReference type="InterPro" id="IPR036388">
    <property type="entry name" value="WH-like_DNA-bd_sf"/>
</dbReference>
<evidence type="ECO:0000256" key="1">
    <source>
        <dbReference type="ARBA" id="ARBA00023015"/>
    </source>
</evidence>
<dbReference type="EMBL" id="CU459003">
    <property type="protein sequence ID" value="CAM74966.1"/>
    <property type="molecule type" value="Genomic_DNA"/>
</dbReference>
<evidence type="ECO:0000313" key="5">
    <source>
        <dbReference type="EMBL" id="CAM74966.1"/>
    </source>
</evidence>
<dbReference type="RefSeq" id="WP_106001537.1">
    <property type="nucleotide sequence ID" value="NZ_CP027527.1"/>
</dbReference>
<dbReference type="PRINTS" id="PR00598">
    <property type="entry name" value="HTHMARR"/>
</dbReference>
<dbReference type="GO" id="GO:0006950">
    <property type="term" value="P:response to stress"/>
    <property type="evidence" value="ECO:0007669"/>
    <property type="project" value="TreeGrafter"/>
</dbReference>
<organism evidence="5">
    <name type="scientific">Magnetospirillum gryphiswaldense</name>
    <dbReference type="NCBI Taxonomy" id="55518"/>
    <lineage>
        <taxon>Bacteria</taxon>
        <taxon>Pseudomonadati</taxon>
        <taxon>Pseudomonadota</taxon>
        <taxon>Alphaproteobacteria</taxon>
        <taxon>Rhodospirillales</taxon>
        <taxon>Rhodospirillaceae</taxon>
        <taxon>Magnetospirillum</taxon>
    </lineage>
</organism>
<dbReference type="Gene3D" id="1.10.10.10">
    <property type="entry name" value="Winged helix-like DNA-binding domain superfamily/Winged helix DNA-binding domain"/>
    <property type="match status" value="1"/>
</dbReference>
<evidence type="ECO:0000259" key="4">
    <source>
        <dbReference type="PROSITE" id="PS50995"/>
    </source>
</evidence>
<dbReference type="GO" id="GO:0003700">
    <property type="term" value="F:DNA-binding transcription factor activity"/>
    <property type="evidence" value="ECO:0007669"/>
    <property type="project" value="InterPro"/>
</dbReference>
<name>A4TWF9_9PROT</name>
<dbReference type="Pfam" id="PF12802">
    <property type="entry name" value="MarR_2"/>
    <property type="match status" value="1"/>
</dbReference>
<dbReference type="InterPro" id="IPR039422">
    <property type="entry name" value="MarR/SlyA-like"/>
</dbReference>
<protein>
    <submittedName>
        <fullName evidence="5">Regulatory protein, MarR</fullName>
    </submittedName>
</protein>
<keyword evidence="3" id="KW-0804">Transcription</keyword>
<evidence type="ECO:0000256" key="2">
    <source>
        <dbReference type="ARBA" id="ARBA00023125"/>
    </source>
</evidence>
<feature type="domain" description="HTH marR-type" evidence="4">
    <location>
        <begin position="10"/>
        <end position="142"/>
    </location>
</feature>
<dbReference type="PROSITE" id="PS01117">
    <property type="entry name" value="HTH_MARR_1"/>
    <property type="match status" value="1"/>
</dbReference>
<gene>
    <name evidence="5" type="ORF">MGR_3753</name>
</gene>
<dbReference type="AlphaFoldDB" id="A4TWF9"/>